<sequence>MFVYTYACRPEEESLCQLELRALFGKQVTGTFLSERKIDPTRSPFIKERIDVLYESNDWQELKQLVSEIVMGETTFKVICIRNPGDEKIPHDDRRAAEREIGTWINGEANVKAPMHIFGLVRLHGKWYFGDYHKSVPVWLGHVKKPREYSTALDTRLARAVANIAAPVIEGVTIIDPCCGIGTVLVEALSMGMHITGRDINYHAVSGARENIAHFGFSGEVKRGPISEVNEHYDVAILDMPYNLCTHATPDDQLDILRHARRFCNRAVVVTMDRIDEMMIEAGFKIIDRAIVKKGSFTREVVVCQ</sequence>
<dbReference type="GO" id="GO:0008168">
    <property type="term" value="F:methyltransferase activity"/>
    <property type="evidence" value="ECO:0007669"/>
    <property type="project" value="UniProtKB-KW"/>
</dbReference>
<evidence type="ECO:0000259" key="1">
    <source>
        <dbReference type="Pfam" id="PF01170"/>
    </source>
</evidence>
<dbReference type="Gene3D" id="3.40.50.150">
    <property type="entry name" value="Vaccinia Virus protein VP39"/>
    <property type="match status" value="1"/>
</dbReference>
<keyword evidence="2" id="KW-0808">Transferase</keyword>
<protein>
    <submittedName>
        <fullName evidence="2">Methyltransferase domain-containing protein</fullName>
    </submittedName>
</protein>
<dbReference type="InterPro" id="IPR029063">
    <property type="entry name" value="SAM-dependent_MTases_sf"/>
</dbReference>
<dbReference type="EMBL" id="JARULN010000004">
    <property type="protein sequence ID" value="MDG5753686.1"/>
    <property type="molecule type" value="Genomic_DNA"/>
</dbReference>
<dbReference type="SUPFAM" id="SSF53335">
    <property type="entry name" value="S-adenosyl-L-methionine-dependent methyltransferases"/>
    <property type="match status" value="1"/>
</dbReference>
<evidence type="ECO:0000313" key="2">
    <source>
        <dbReference type="EMBL" id="MDG5753686.1"/>
    </source>
</evidence>
<dbReference type="PANTHER" id="PTHR14911">
    <property type="entry name" value="THUMP DOMAIN-CONTAINING"/>
    <property type="match status" value="1"/>
</dbReference>
<reference evidence="2 3" key="1">
    <citation type="submission" date="2023-04" db="EMBL/GenBank/DDBJ databases">
        <title>Ectobacillus antri isolated from activated sludge.</title>
        <authorList>
            <person name="Yan P."/>
            <person name="Liu X."/>
        </authorList>
    </citation>
    <scope>NUCLEOTIDE SEQUENCE [LARGE SCALE GENOMIC DNA]</scope>
    <source>
        <strain evidence="2 3">C18H</strain>
    </source>
</reference>
<keyword evidence="3" id="KW-1185">Reference proteome</keyword>
<dbReference type="Proteomes" id="UP001218246">
    <property type="component" value="Unassembled WGS sequence"/>
</dbReference>
<comment type="caution">
    <text evidence="2">The sequence shown here is derived from an EMBL/GenBank/DDBJ whole genome shotgun (WGS) entry which is preliminary data.</text>
</comment>
<dbReference type="InterPro" id="IPR000241">
    <property type="entry name" value="RlmKL-like_Mtase"/>
</dbReference>
<keyword evidence="2" id="KW-0489">Methyltransferase</keyword>
<accession>A0ABT6H5G4</accession>
<dbReference type="Pfam" id="PF01170">
    <property type="entry name" value="UPF0020"/>
    <property type="match status" value="1"/>
</dbReference>
<dbReference type="PANTHER" id="PTHR14911:SF13">
    <property type="entry name" value="TRNA (GUANINE(6)-N2)-METHYLTRANSFERASE THUMP3"/>
    <property type="match status" value="1"/>
</dbReference>
<evidence type="ECO:0000313" key="3">
    <source>
        <dbReference type="Proteomes" id="UP001218246"/>
    </source>
</evidence>
<dbReference type="CDD" id="cd02440">
    <property type="entry name" value="AdoMet_MTases"/>
    <property type="match status" value="1"/>
</dbReference>
<organism evidence="2 3">
    <name type="scientific">Ectobacillus antri</name>
    <dbReference type="NCBI Taxonomy" id="2486280"/>
    <lineage>
        <taxon>Bacteria</taxon>
        <taxon>Bacillati</taxon>
        <taxon>Bacillota</taxon>
        <taxon>Bacilli</taxon>
        <taxon>Bacillales</taxon>
        <taxon>Bacillaceae</taxon>
        <taxon>Ectobacillus</taxon>
    </lineage>
</organism>
<feature type="domain" description="Ribosomal RNA large subunit methyltransferase K/L-like methyltransferase" evidence="1">
    <location>
        <begin position="146"/>
        <end position="251"/>
    </location>
</feature>
<proteinExistence type="predicted"/>
<name>A0ABT6H5G4_9BACI</name>
<dbReference type="RefSeq" id="WP_124562950.1">
    <property type="nucleotide sequence ID" value="NZ_JARRRY010000018.1"/>
</dbReference>
<gene>
    <name evidence="2" type="ORF">P6P90_06830</name>
</gene>
<dbReference type="GO" id="GO:0032259">
    <property type="term" value="P:methylation"/>
    <property type="evidence" value="ECO:0007669"/>
    <property type="project" value="UniProtKB-KW"/>
</dbReference>